<dbReference type="STRING" id="4097.A0A1S3Y1W3"/>
<dbReference type="PANTHER" id="PTHR13245:SF14">
    <property type="entry name" value="RRP15-LIKE PROTEIN"/>
    <property type="match status" value="1"/>
</dbReference>
<feature type="compositionally biased region" description="Acidic residues" evidence="2">
    <location>
        <begin position="100"/>
        <end position="125"/>
    </location>
</feature>
<organism evidence="3 4">
    <name type="scientific">Nicotiana tabacum</name>
    <name type="common">Common tobacco</name>
    <dbReference type="NCBI Taxonomy" id="4097"/>
    <lineage>
        <taxon>Eukaryota</taxon>
        <taxon>Viridiplantae</taxon>
        <taxon>Streptophyta</taxon>
        <taxon>Embryophyta</taxon>
        <taxon>Tracheophyta</taxon>
        <taxon>Spermatophyta</taxon>
        <taxon>Magnoliopsida</taxon>
        <taxon>eudicotyledons</taxon>
        <taxon>Gunneridae</taxon>
        <taxon>Pentapetalae</taxon>
        <taxon>asterids</taxon>
        <taxon>lamiids</taxon>
        <taxon>Solanales</taxon>
        <taxon>Solanaceae</taxon>
        <taxon>Nicotianoideae</taxon>
        <taxon>Nicotianeae</taxon>
        <taxon>Nicotiana</taxon>
    </lineage>
</organism>
<keyword evidence="3" id="KW-1185">Reference proteome</keyword>
<protein>
    <submittedName>
        <fullName evidence="4">RRP15-like protein isoform X1</fullName>
    </submittedName>
    <submittedName>
        <fullName evidence="4">Uncharacterized protein LOC107771274 isoform X1</fullName>
    </submittedName>
</protein>
<feature type="compositionally biased region" description="Basic residues" evidence="2">
    <location>
        <begin position="14"/>
        <end position="34"/>
    </location>
</feature>
<comment type="similarity">
    <text evidence="1">Belongs to the RRP15 family.</text>
</comment>
<feature type="compositionally biased region" description="Acidic residues" evidence="2">
    <location>
        <begin position="62"/>
        <end position="77"/>
    </location>
</feature>
<evidence type="ECO:0000313" key="3">
    <source>
        <dbReference type="Proteomes" id="UP000790787"/>
    </source>
</evidence>
<feature type="compositionally biased region" description="Basic and acidic residues" evidence="2">
    <location>
        <begin position="51"/>
        <end position="61"/>
    </location>
</feature>
<name>A0A1S3Y1W3_TOBAC</name>
<dbReference type="PaxDb" id="4097-A0A1S3Y1W3"/>
<feature type="region of interest" description="Disordered" evidence="2">
    <location>
        <begin position="1"/>
        <end position="125"/>
    </location>
</feature>
<dbReference type="OrthoDB" id="20949at2759"/>
<proteinExistence type="inferred from homology"/>
<dbReference type="GO" id="GO:0000460">
    <property type="term" value="P:maturation of 5.8S rRNA"/>
    <property type="evidence" value="ECO:0000318"/>
    <property type="project" value="GO_Central"/>
</dbReference>
<dbReference type="GeneID" id="107771274"/>
<dbReference type="InterPro" id="IPR012459">
    <property type="entry name" value="Rrp15"/>
</dbReference>
<reference evidence="4" key="2">
    <citation type="submission" date="2025-08" db="UniProtKB">
        <authorList>
            <consortium name="RefSeq"/>
        </authorList>
    </citation>
    <scope>IDENTIFICATION</scope>
    <source>
        <tissue evidence="4">Leaf</tissue>
    </source>
</reference>
<sequence>MAEELQSVREAGKFLRKRNMGHNTKGGKAKKKQKGVPFNEKRVKVDKKMKKLFEKRARDYNSDNEDDENENDNDDIDVDIRERAPVNRDKRPSYGKKEDDFEEEWLDDDGGEDGNEEIEVSEDEDGEIQPGITRFIDGCRAFRLAFKKILKKSASDDILGPVLSAHKKLVAEKLAEEEVERKVKGEAKKEKHLIGEKGHVKPANYLDSHEKFLIGVATKGVVKLFNAVNKAQHAQKGLNPSRSKDEKVIKKRRREVFFSELGKTPSQTAAAGSKKQLFHSRKLNYFANGRKKQLEHGEVDIFQVLIQTKNKIKEKRTFLLCSLISCRTVHPILRMMKVPRGLLYVIITC</sequence>
<dbReference type="RefSeq" id="XP_016446100.1">
    <property type="nucleotide sequence ID" value="XM_016590614.1"/>
</dbReference>
<accession>A0A1S3Y1W3</accession>
<evidence type="ECO:0000256" key="1">
    <source>
        <dbReference type="ARBA" id="ARBA00007462"/>
    </source>
</evidence>
<dbReference type="GO" id="GO:0030687">
    <property type="term" value="C:preribosome, large subunit precursor"/>
    <property type="evidence" value="ECO:0000318"/>
    <property type="project" value="GO_Central"/>
</dbReference>
<reference evidence="3" key="1">
    <citation type="journal article" date="2014" name="Nat. Commun.">
        <title>The tobacco genome sequence and its comparison with those of tomato and potato.</title>
        <authorList>
            <person name="Sierro N."/>
            <person name="Battey J.N."/>
            <person name="Ouadi S."/>
            <person name="Bakaher N."/>
            <person name="Bovet L."/>
            <person name="Willig A."/>
            <person name="Goepfert S."/>
            <person name="Peitsch M.C."/>
            <person name="Ivanov N.V."/>
        </authorList>
    </citation>
    <scope>NUCLEOTIDE SEQUENCE [LARGE SCALE GENOMIC DNA]</scope>
</reference>
<dbReference type="GO" id="GO:0000470">
    <property type="term" value="P:maturation of LSU-rRNA"/>
    <property type="evidence" value="ECO:0000318"/>
    <property type="project" value="GO_Central"/>
</dbReference>
<evidence type="ECO:0000256" key="2">
    <source>
        <dbReference type="SAM" id="MobiDB-lite"/>
    </source>
</evidence>
<evidence type="ECO:0000313" key="4">
    <source>
        <dbReference type="RefSeq" id="XP_016446100.1"/>
    </source>
</evidence>
<dbReference type="PANTHER" id="PTHR13245">
    <property type="entry name" value="RRP15-LIKE PROTEIN"/>
    <property type="match status" value="1"/>
</dbReference>
<dbReference type="RefSeq" id="XP_016446100.1">
    <property type="nucleotide sequence ID" value="XM_016590614.2"/>
</dbReference>
<dbReference type="Pfam" id="PF07890">
    <property type="entry name" value="Rrp15p"/>
    <property type="match status" value="1"/>
</dbReference>
<gene>
    <name evidence="4" type="primary">LOC107771274</name>
</gene>
<dbReference type="Proteomes" id="UP000790787">
    <property type="component" value="Chromosome 2"/>
</dbReference>
<feature type="compositionally biased region" description="Basic and acidic residues" evidence="2">
    <location>
        <begin position="1"/>
        <end position="13"/>
    </location>
</feature>
<feature type="compositionally biased region" description="Basic and acidic residues" evidence="2">
    <location>
        <begin position="78"/>
        <end position="99"/>
    </location>
</feature>
<dbReference type="AlphaFoldDB" id="A0A1S3Y1W3"/>
<dbReference type="KEGG" id="nta:107771274"/>